<organism evidence="15 16">
    <name type="scientific">Nasonia vitripennis</name>
    <name type="common">Parasitic wasp</name>
    <dbReference type="NCBI Taxonomy" id="7425"/>
    <lineage>
        <taxon>Eukaryota</taxon>
        <taxon>Metazoa</taxon>
        <taxon>Ecdysozoa</taxon>
        <taxon>Arthropoda</taxon>
        <taxon>Hexapoda</taxon>
        <taxon>Insecta</taxon>
        <taxon>Pterygota</taxon>
        <taxon>Neoptera</taxon>
        <taxon>Endopterygota</taxon>
        <taxon>Hymenoptera</taxon>
        <taxon>Apocrita</taxon>
        <taxon>Proctotrupomorpha</taxon>
        <taxon>Chalcidoidea</taxon>
        <taxon>Pteromalidae</taxon>
        <taxon>Pteromalinae</taxon>
        <taxon>Nasonia</taxon>
    </lineage>
</organism>
<dbReference type="Pfam" id="PF13894">
    <property type="entry name" value="zf-C2H2_4"/>
    <property type="match status" value="1"/>
</dbReference>
<evidence type="ECO:0000256" key="12">
    <source>
        <dbReference type="SAM" id="MobiDB-lite"/>
    </source>
</evidence>
<evidence type="ECO:0000256" key="6">
    <source>
        <dbReference type="ARBA" id="ARBA00023015"/>
    </source>
</evidence>
<feature type="domain" description="C2H2-type" evidence="13">
    <location>
        <begin position="1008"/>
        <end position="1036"/>
    </location>
</feature>
<evidence type="ECO:0000313" key="15">
    <source>
        <dbReference type="EnsemblMetazoa" id="XP_003426972"/>
    </source>
</evidence>
<feature type="domain" description="C2H2-type" evidence="13">
    <location>
        <begin position="1139"/>
        <end position="1167"/>
    </location>
</feature>
<keyword evidence="16" id="KW-1185">Reference proteome</keyword>
<dbReference type="SUPFAM" id="SSF57716">
    <property type="entry name" value="Glucocorticoid receptor-like (DNA-binding domain)"/>
    <property type="match status" value="1"/>
</dbReference>
<dbReference type="GO" id="GO:0008270">
    <property type="term" value="F:zinc ion binding"/>
    <property type="evidence" value="ECO:0007669"/>
    <property type="project" value="UniProtKB-UniRule"/>
</dbReference>
<dbReference type="OMA" id="PKICAIF"/>
<keyword evidence="8" id="KW-0804">Transcription</keyword>
<feature type="region of interest" description="Disordered" evidence="12">
    <location>
        <begin position="433"/>
        <end position="456"/>
    </location>
</feature>
<keyword evidence="9" id="KW-0539">Nucleus</keyword>
<keyword evidence="5 11" id="KW-0862">Zinc</keyword>
<feature type="binding site" evidence="11">
    <location>
        <position position="173"/>
    </location>
    <ligand>
        <name>Zn(2+)</name>
        <dbReference type="ChEBI" id="CHEBI:29105"/>
    </ligand>
</feature>
<evidence type="ECO:0000256" key="9">
    <source>
        <dbReference type="ARBA" id="ARBA00023242"/>
    </source>
</evidence>
<feature type="domain" description="C2H2-type" evidence="13">
    <location>
        <begin position="979"/>
        <end position="1007"/>
    </location>
</feature>
<feature type="compositionally biased region" description="Polar residues" evidence="12">
    <location>
        <begin position="336"/>
        <end position="358"/>
    </location>
</feature>
<dbReference type="KEGG" id="nvi:100680290"/>
<dbReference type="SMART" id="SM00355">
    <property type="entry name" value="ZnF_C2H2"/>
    <property type="match status" value="16"/>
</dbReference>
<keyword evidence="6" id="KW-0805">Transcription regulation</keyword>
<evidence type="ECO:0000313" key="16">
    <source>
        <dbReference type="Proteomes" id="UP000002358"/>
    </source>
</evidence>
<dbReference type="InterPro" id="IPR050752">
    <property type="entry name" value="C2H2-ZF_domain"/>
</dbReference>
<feature type="domain" description="C2H2-type" evidence="13">
    <location>
        <begin position="946"/>
        <end position="973"/>
    </location>
</feature>
<dbReference type="PROSITE" id="PS50157">
    <property type="entry name" value="ZINC_FINGER_C2H2_2"/>
    <property type="match status" value="13"/>
</dbReference>
<dbReference type="GO" id="GO:0005634">
    <property type="term" value="C:nucleus"/>
    <property type="evidence" value="ECO:0007669"/>
    <property type="project" value="UniProtKB-SubCell"/>
</dbReference>
<sequence length="1409" mass="162876">MSNNSFLSMDFEECDSSIIDGTNAAAGQSPALYEKNKHNNERSEEDSDTQEGDMEIASGAVSSTRNTNVREVIKIKKINLSDNEDHNYTDTQTEKSDNSNTGFTSNFIYSKVENSGKEKYIGLKISNLNDLKKAIPRLKLPTILSSTSLSPSSSVKKPTAVPIEVKQKLHKYCRACAGLKVPLINIFSVKGKQMRLAQQIQHLEDINEHDSLSTQMCMDCICDLRMSYKFFMQIKKAEIKLKSICDSFNNFPKTSEDDEMTDVFIKKETPMESSNYEVLDNEGIKSEAEDIDCTEMNEISSIGNDSFEEFDPDNPNYTDEVDSKKITESYIELDESTGSNINTDKSSKSETYSNNVMESETDLDKESEIIIQDDIDKHNDSVYQYDESLDAYIKVEHSEGAQEDVKPENKLVESNTTNASQTFQSFIPLTKSSNTSKRKLSSGNISDDSNDKPNKIDFQKLKDLKIPKLDLQDSTKIKTQEDGVMYVTAKGSKPNEVLLIKVKKMNKPSEKKVEKTLGKKKGDAILHQKGYSRYEYANKKDNSIDEQIEQYKKKRVQILGEVANMTETDFDENLEARVIGGEVSTEIEMEEQEDEMENTEEYVDHIEFSETPAFPSQHEAPLTKIQQRWKDIKKRHETIHKDLAEDCTDRLKSLLRQKDEDIQEFISYLKQRRIVVSRLKDEHIISLYEAKNHVLLEKLPLQFFATPEVDIDPFEFKEIFDCDFCDESFPSRDMEYEHSKIHDFKLMHYCEDCQQEFLTHKGKRSHNITCVQKLMCKYCDMILESKGKKRQHEQKHCDEQNGQLCDLCGEKFKHQGTLDQHVKSRHMQLEKIYKCPQCSKRFAFRTKLTFHLKSVHTTSRPYLCEDCGSDFKNPASLRHHRIRKHQPTNNKKECTVCHKMIPVYSMSKHMHTHKAYTIQCPHCDKMFKNTSTLKQHIRIHEDQRQYKCDMCGVGFNRRDGLRLHMKVHLKADSRGLKECSCQLCGEKFPNHSMLVIHRNRTHKDGRNYTCHICNRSMISTRSLEWHLAHIHNETMPGIVRDESSVDAETKRVSCYHCDKTFKTEMILRTHVKNTHTEKEPMKCLDCDLKFTSEVRLKHHMMIEHNRLEGTLACPHCPKRFVNQLRLKTHMISHSDERPFTCDICGFMLKTKIQLIKHKQNRHSNERPLQCRYCAWRCKQVSALVCHERTHTNERPYSCSVCKQKFKYLGDKNKHERRHESLGGSGFKRIVTGRNTNKSVKKKDSNSQEQDSEVEHEEYDAEQQEEEEYEEQVEGQVETFDETQIIKFNDNGEIINEESETSYDQMYVEDTSQDASDSSKIVIGMEEGTVYEEEVTADQIESEMITGNIINEHMLQSGTIHTIQPGTVVHLQQQDETGKIQVIPVMLSLPDLSDATAEVNLATASIMYNN</sequence>
<evidence type="ECO:0000256" key="2">
    <source>
        <dbReference type="ARBA" id="ARBA00022723"/>
    </source>
</evidence>
<evidence type="ECO:0000256" key="5">
    <source>
        <dbReference type="ARBA" id="ARBA00022833"/>
    </source>
</evidence>
<dbReference type="OrthoDB" id="6077919at2759"/>
<feature type="compositionally biased region" description="Polar residues" evidence="12">
    <location>
        <begin position="433"/>
        <end position="447"/>
    </location>
</feature>
<feature type="binding site" evidence="11">
    <location>
        <position position="217"/>
    </location>
    <ligand>
        <name>Zn(2+)</name>
        <dbReference type="ChEBI" id="CHEBI:29105"/>
    </ligand>
</feature>
<gene>
    <name evidence="15" type="primary">100680290</name>
</gene>
<name>A0A7M7GEA4_NASVI</name>
<evidence type="ECO:0000256" key="10">
    <source>
        <dbReference type="PROSITE-ProRule" id="PRU00042"/>
    </source>
</evidence>
<keyword evidence="7" id="KW-0238">DNA-binding</keyword>
<feature type="domain" description="C2H2-type" evidence="13">
    <location>
        <begin position="918"/>
        <end position="945"/>
    </location>
</feature>
<evidence type="ECO:0000256" key="4">
    <source>
        <dbReference type="ARBA" id="ARBA00022771"/>
    </source>
</evidence>
<proteinExistence type="predicted"/>
<comment type="subcellular location">
    <subcellularLocation>
        <location evidence="1">Nucleus</location>
    </subcellularLocation>
</comment>
<feature type="binding site" evidence="11">
    <location>
        <position position="176"/>
    </location>
    <ligand>
        <name>Zn(2+)</name>
        <dbReference type="ChEBI" id="CHEBI:29105"/>
    </ligand>
</feature>
<dbReference type="PROSITE" id="PS00028">
    <property type="entry name" value="ZINC_FINGER_C2H2_1"/>
    <property type="match status" value="14"/>
</dbReference>
<feature type="compositionally biased region" description="Acidic residues" evidence="12">
    <location>
        <begin position="1249"/>
        <end position="1272"/>
    </location>
</feature>
<feature type="domain" description="C2H2-type" evidence="13">
    <location>
        <begin position="833"/>
        <end position="861"/>
    </location>
</feature>
<feature type="domain" description="C2H2-type" evidence="13">
    <location>
        <begin position="1052"/>
        <end position="1080"/>
    </location>
</feature>
<evidence type="ECO:0000259" key="14">
    <source>
        <dbReference type="PROSITE" id="PS51915"/>
    </source>
</evidence>
<feature type="domain" description="C2H2-type" evidence="13">
    <location>
        <begin position="1196"/>
        <end position="1218"/>
    </location>
</feature>
<feature type="compositionally biased region" description="Acidic residues" evidence="12">
    <location>
        <begin position="43"/>
        <end position="52"/>
    </location>
</feature>
<dbReference type="SUPFAM" id="SSF57667">
    <property type="entry name" value="beta-beta-alpha zinc fingers"/>
    <property type="match status" value="6"/>
</dbReference>
<evidence type="ECO:0000256" key="8">
    <source>
        <dbReference type="ARBA" id="ARBA00023163"/>
    </source>
</evidence>
<evidence type="ECO:0000256" key="11">
    <source>
        <dbReference type="PROSITE-ProRule" id="PRU01263"/>
    </source>
</evidence>
<dbReference type="Pfam" id="PF00096">
    <property type="entry name" value="zf-C2H2"/>
    <property type="match status" value="2"/>
</dbReference>
<evidence type="ECO:0000256" key="3">
    <source>
        <dbReference type="ARBA" id="ARBA00022737"/>
    </source>
</evidence>
<dbReference type="InterPro" id="IPR036236">
    <property type="entry name" value="Znf_C2H2_sf"/>
</dbReference>
<dbReference type="PANTHER" id="PTHR24384">
    <property type="entry name" value="FINGER PUTATIVE TRANSCRIPTION FACTOR FAMILY-RELATED"/>
    <property type="match status" value="1"/>
</dbReference>
<feature type="region of interest" description="Disordered" evidence="12">
    <location>
        <begin position="335"/>
        <end position="361"/>
    </location>
</feature>
<feature type="domain" description="C2H2-type" evidence="13">
    <location>
        <begin position="1168"/>
        <end position="1195"/>
    </location>
</feature>
<evidence type="ECO:0000256" key="1">
    <source>
        <dbReference type="ARBA" id="ARBA00004123"/>
    </source>
</evidence>
<feature type="domain" description="C2H2-type" evidence="13">
    <location>
        <begin position="862"/>
        <end position="890"/>
    </location>
</feature>
<reference evidence="15" key="1">
    <citation type="submission" date="2021-01" db="UniProtKB">
        <authorList>
            <consortium name="EnsemblMetazoa"/>
        </authorList>
    </citation>
    <scope>IDENTIFICATION</scope>
</reference>
<keyword evidence="2 11" id="KW-0479">Metal-binding</keyword>
<feature type="domain" description="C2H2-type" evidence="13">
    <location>
        <begin position="1111"/>
        <end position="1138"/>
    </location>
</feature>
<dbReference type="InterPro" id="IPR012934">
    <property type="entry name" value="Znf_AD"/>
</dbReference>
<protein>
    <submittedName>
        <fullName evidence="15">Uncharacterized protein</fullName>
    </submittedName>
</protein>
<dbReference type="Proteomes" id="UP000002358">
    <property type="component" value="Chromosome 4"/>
</dbReference>
<evidence type="ECO:0000259" key="13">
    <source>
        <dbReference type="PROSITE" id="PS50157"/>
    </source>
</evidence>
<dbReference type="EnsemblMetazoa" id="XM_003426924">
    <property type="protein sequence ID" value="XP_003426972"/>
    <property type="gene ID" value="LOC100680290"/>
</dbReference>
<dbReference type="SMART" id="SM00868">
    <property type="entry name" value="zf-AD"/>
    <property type="match status" value="1"/>
</dbReference>
<evidence type="ECO:0000256" key="7">
    <source>
        <dbReference type="ARBA" id="ARBA00023125"/>
    </source>
</evidence>
<dbReference type="GO" id="GO:0000981">
    <property type="term" value="F:DNA-binding transcription factor activity, RNA polymerase II-specific"/>
    <property type="evidence" value="ECO:0007669"/>
    <property type="project" value="TreeGrafter"/>
</dbReference>
<keyword evidence="4 10" id="KW-0863">Zinc-finger</keyword>
<feature type="binding site" evidence="11">
    <location>
        <position position="220"/>
    </location>
    <ligand>
        <name>Zn(2+)</name>
        <dbReference type="ChEBI" id="CHEBI:29105"/>
    </ligand>
</feature>
<dbReference type="InterPro" id="IPR013087">
    <property type="entry name" value="Znf_C2H2_type"/>
</dbReference>
<dbReference type="Gene3D" id="3.30.160.60">
    <property type="entry name" value="Classic Zinc Finger"/>
    <property type="match status" value="10"/>
</dbReference>
<feature type="domain" description="C2H2-type" evidence="13">
    <location>
        <begin position="803"/>
        <end position="831"/>
    </location>
</feature>
<feature type="region of interest" description="Disordered" evidence="12">
    <location>
        <begin position="20"/>
        <end position="52"/>
    </location>
</feature>
<dbReference type="InParanoid" id="A0A7M7GEA4"/>
<dbReference type="GO" id="GO:0000978">
    <property type="term" value="F:RNA polymerase II cis-regulatory region sequence-specific DNA binding"/>
    <property type="evidence" value="ECO:0007669"/>
    <property type="project" value="TreeGrafter"/>
</dbReference>
<feature type="domain" description="C2H2-type" evidence="13">
    <location>
        <begin position="720"/>
        <end position="742"/>
    </location>
</feature>
<accession>A0A7M7GEA4</accession>
<keyword evidence="3" id="KW-0677">Repeat</keyword>
<dbReference type="PANTHER" id="PTHR24384:SF189">
    <property type="entry name" value="C2H2-TYPE DOMAIN-CONTAINING PROTEIN-RELATED"/>
    <property type="match status" value="1"/>
</dbReference>
<feature type="region of interest" description="Disordered" evidence="12">
    <location>
        <begin position="1212"/>
        <end position="1275"/>
    </location>
</feature>
<feature type="domain" description="ZAD" evidence="14">
    <location>
        <begin position="171"/>
        <end position="244"/>
    </location>
</feature>
<dbReference type="PROSITE" id="PS51915">
    <property type="entry name" value="ZAD"/>
    <property type="match status" value="1"/>
</dbReference>